<dbReference type="CDD" id="cd14752">
    <property type="entry name" value="GH31_N"/>
    <property type="match status" value="1"/>
</dbReference>
<evidence type="ECO:0000256" key="2">
    <source>
        <dbReference type="RuleBase" id="RU361185"/>
    </source>
</evidence>
<organism evidence="7 8">
    <name type="scientific">Mucilaginibacter rubeus</name>
    <dbReference type="NCBI Taxonomy" id="2027860"/>
    <lineage>
        <taxon>Bacteria</taxon>
        <taxon>Pseudomonadati</taxon>
        <taxon>Bacteroidota</taxon>
        <taxon>Sphingobacteriia</taxon>
        <taxon>Sphingobacteriales</taxon>
        <taxon>Sphingobacteriaceae</taxon>
        <taxon>Mucilaginibacter</taxon>
    </lineage>
</organism>
<feature type="domain" description="Glycoside hydrolase family 31 TIM barrel" evidence="4">
    <location>
        <begin position="224"/>
        <end position="539"/>
    </location>
</feature>
<protein>
    <submittedName>
        <fullName evidence="7">DUF5110 domain-containing protein</fullName>
    </submittedName>
</protein>
<dbReference type="SUPFAM" id="SSF74650">
    <property type="entry name" value="Galactose mutarotase-like"/>
    <property type="match status" value="1"/>
</dbReference>
<dbReference type="CDD" id="cd06592">
    <property type="entry name" value="GH31_NET37"/>
    <property type="match status" value="1"/>
</dbReference>
<dbReference type="EMBL" id="CP043450">
    <property type="protein sequence ID" value="QEM10780.1"/>
    <property type="molecule type" value="Genomic_DNA"/>
</dbReference>
<dbReference type="KEGG" id="mrub:DEO27_012350"/>
<dbReference type="InterPro" id="IPR017853">
    <property type="entry name" value="GH"/>
</dbReference>
<evidence type="ECO:0000259" key="6">
    <source>
        <dbReference type="Pfam" id="PF21365"/>
    </source>
</evidence>
<dbReference type="SUPFAM" id="SSF51445">
    <property type="entry name" value="(Trans)glycosidases"/>
    <property type="match status" value="1"/>
</dbReference>
<feature type="domain" description="Glycosyl hydrolase family 31 C-terminal" evidence="6">
    <location>
        <begin position="548"/>
        <end position="633"/>
    </location>
</feature>
<dbReference type="Pfam" id="PF17137">
    <property type="entry name" value="DUF5110"/>
    <property type="match status" value="1"/>
</dbReference>
<dbReference type="InterPro" id="IPR048395">
    <property type="entry name" value="Glyco_hydro_31_C"/>
</dbReference>
<keyword evidence="8" id="KW-1185">Reference proteome</keyword>
<evidence type="ECO:0000313" key="7">
    <source>
        <dbReference type="EMBL" id="QEM10780.1"/>
    </source>
</evidence>
<accession>A0A5C1I0E0</accession>
<dbReference type="AlphaFoldDB" id="A0A5C1I0E0"/>
<dbReference type="SUPFAM" id="SSF51011">
    <property type="entry name" value="Glycosyl hydrolase domain"/>
    <property type="match status" value="1"/>
</dbReference>
<feature type="chain" id="PRO_5022883927" evidence="3">
    <location>
        <begin position="19"/>
        <end position="712"/>
    </location>
</feature>
<dbReference type="GO" id="GO:0005975">
    <property type="term" value="P:carbohydrate metabolic process"/>
    <property type="evidence" value="ECO:0007669"/>
    <property type="project" value="InterPro"/>
</dbReference>
<dbReference type="GO" id="GO:0030246">
    <property type="term" value="F:carbohydrate binding"/>
    <property type="evidence" value="ECO:0007669"/>
    <property type="project" value="InterPro"/>
</dbReference>
<proteinExistence type="inferred from homology"/>
<comment type="similarity">
    <text evidence="1 2">Belongs to the glycosyl hydrolase 31 family.</text>
</comment>
<dbReference type="InterPro" id="IPR033403">
    <property type="entry name" value="DUF5110"/>
</dbReference>
<keyword evidence="3" id="KW-0732">Signal</keyword>
<keyword evidence="2" id="KW-0326">Glycosidase</keyword>
<dbReference type="PANTHER" id="PTHR22762:SF144">
    <property type="entry name" value="ALPHA-XYLOSIDASE"/>
    <property type="match status" value="1"/>
</dbReference>
<evidence type="ECO:0000313" key="8">
    <source>
        <dbReference type="Proteomes" id="UP000251402"/>
    </source>
</evidence>
<dbReference type="Gene3D" id="2.60.40.1760">
    <property type="entry name" value="glycosyl hydrolase (family 31)"/>
    <property type="match status" value="1"/>
</dbReference>
<dbReference type="OrthoDB" id="176168at2"/>
<feature type="signal peptide" evidence="3">
    <location>
        <begin position="1"/>
        <end position="18"/>
    </location>
</feature>
<dbReference type="GO" id="GO:0004553">
    <property type="term" value="F:hydrolase activity, hydrolyzing O-glycosyl compounds"/>
    <property type="evidence" value="ECO:0007669"/>
    <property type="project" value="InterPro"/>
</dbReference>
<dbReference type="Pfam" id="PF01055">
    <property type="entry name" value="Glyco_hydro_31_2nd"/>
    <property type="match status" value="1"/>
</dbReference>
<reference evidence="7" key="1">
    <citation type="submission" date="2019-08" db="EMBL/GenBank/DDBJ databases">
        <title>Comparative genome analysis confer to the adaptation heavy metal polluted environment.</title>
        <authorList>
            <person name="Li Y."/>
        </authorList>
    </citation>
    <scope>NUCLEOTIDE SEQUENCE [LARGE SCALE GENOMIC DNA]</scope>
    <source>
        <strain evidence="7">P1</strain>
    </source>
</reference>
<feature type="domain" description="DUF5110" evidence="5">
    <location>
        <begin position="650"/>
        <end position="702"/>
    </location>
</feature>
<dbReference type="PANTHER" id="PTHR22762">
    <property type="entry name" value="ALPHA-GLUCOSIDASE"/>
    <property type="match status" value="1"/>
</dbReference>
<dbReference type="InterPro" id="IPR011013">
    <property type="entry name" value="Gal_mutarotase_sf_dom"/>
</dbReference>
<dbReference type="RefSeq" id="WP_112565702.1">
    <property type="nucleotide sequence ID" value="NZ_CP043450.1"/>
</dbReference>
<name>A0A5C1I0E0_9SPHI</name>
<dbReference type="InterPro" id="IPR000322">
    <property type="entry name" value="Glyco_hydro_31_TIM"/>
</dbReference>
<gene>
    <name evidence="7" type="ORF">DEO27_012350</name>
</gene>
<dbReference type="InterPro" id="IPR013780">
    <property type="entry name" value="Glyco_hydro_b"/>
</dbReference>
<dbReference type="Gene3D" id="3.20.20.80">
    <property type="entry name" value="Glycosidases"/>
    <property type="match status" value="1"/>
</dbReference>
<evidence type="ECO:0000256" key="3">
    <source>
        <dbReference type="SAM" id="SignalP"/>
    </source>
</evidence>
<keyword evidence="2" id="KW-0378">Hydrolase</keyword>
<dbReference type="Pfam" id="PF21365">
    <property type="entry name" value="Glyco_hydro_31_3rd"/>
    <property type="match status" value="1"/>
</dbReference>
<evidence type="ECO:0000256" key="1">
    <source>
        <dbReference type="ARBA" id="ARBA00007806"/>
    </source>
</evidence>
<sequence>MRNFICLAVLASCFNVIAFNAYSQTMQLAAGVQKVTSGTIDKFTPYSFCSEQPMSAALSELPAGKLPFSVDDIKIKINDRGVVVEVPLDDTEQLYGFGMQIGSFNQRGLKKRPIVNDNPLNDLGYTHGPTTFYVSSKGYGILINTSRYATFYCGNTSKLNKSKNDGKESNGGNSVEELYKSDNKASGSVTVDILGAKGIEVFVFDGPDLKTAVQRYNLFSGGGALPAIWGLGVKYRVKADFNQYQVDKMAAYFRDNHIPCDVLGLEPRWQTASYSCSYVWNKSFFPTPNEFIDSMKNKGFHINLWEHAFVSPKSPLYEPLKNKAGNYLVWNGLVPDFADTSASNLFADYHKQTFVQPGISGFKMDECDNSNIAFGSGAWSFPELSQFPSGIDGEQMHQLFGLLYQKTIYSIYKKLNQRTYLDVRASNTFASSYPAALYSDTYLHDEYIRMILNSGFAGMIWSPEVRESNSIKDFMRRSQTAVLSAQTLYNSWYLQNPPWLQINREKNNKGELMDNAKEVEGDIRKLLNFRMSLIPYLYNAFADYHFKGIPPFRALVMDYPQDKNTFNLSDEYMIGNDILAAPLTEKMDERQVYLPEGVWYDYNTNQKYEGGKSYTIKPSLTQLPIFIKAGTILPLAKPVEFVAPNTKFEITCYVYGNGNKASLFEDDGLTFNYENGTYNTVNLVWNKNKGEVKRTGKFKSSRYIIKNWQVIN</sequence>
<evidence type="ECO:0000259" key="5">
    <source>
        <dbReference type="Pfam" id="PF17137"/>
    </source>
</evidence>
<evidence type="ECO:0000259" key="4">
    <source>
        <dbReference type="Pfam" id="PF01055"/>
    </source>
</evidence>
<dbReference type="Proteomes" id="UP000251402">
    <property type="component" value="Chromosome"/>
</dbReference>
<dbReference type="Gene3D" id="2.60.40.1180">
    <property type="entry name" value="Golgi alpha-mannosidase II"/>
    <property type="match status" value="2"/>
</dbReference>